<reference evidence="1 2" key="1">
    <citation type="submission" date="2023-01" db="EMBL/GenBank/DDBJ databases">
        <authorList>
            <person name="Kreplak J."/>
        </authorList>
    </citation>
    <scope>NUCLEOTIDE SEQUENCE [LARGE SCALE GENOMIC DNA]</scope>
</reference>
<keyword evidence="2" id="KW-1185">Reference proteome</keyword>
<sequence length="132" mass="14453">MKPLYLAFPICSISPHFSLPLFSWKKNEILSSICHGNRANNISNLRSRSDALCDFALCGWNFGGGTVVVVRLREALPTTEKGITVVVVLVGSDNGGSRTSSSLRLRERGRCVGFEAHSFFFSSTVRVKASDK</sequence>
<protein>
    <submittedName>
        <fullName evidence="1">Uncharacterized protein</fullName>
    </submittedName>
</protein>
<evidence type="ECO:0000313" key="2">
    <source>
        <dbReference type="Proteomes" id="UP001157006"/>
    </source>
</evidence>
<dbReference type="AlphaFoldDB" id="A0AAV1A1K3"/>
<dbReference type="Proteomes" id="UP001157006">
    <property type="component" value="Chromosome 3"/>
</dbReference>
<proteinExistence type="predicted"/>
<name>A0AAV1A1K3_VICFA</name>
<accession>A0AAV1A1K3</accession>
<evidence type="ECO:0000313" key="1">
    <source>
        <dbReference type="EMBL" id="CAI8603831.1"/>
    </source>
</evidence>
<organism evidence="1 2">
    <name type="scientific">Vicia faba</name>
    <name type="common">Broad bean</name>
    <name type="synonym">Faba vulgaris</name>
    <dbReference type="NCBI Taxonomy" id="3906"/>
    <lineage>
        <taxon>Eukaryota</taxon>
        <taxon>Viridiplantae</taxon>
        <taxon>Streptophyta</taxon>
        <taxon>Embryophyta</taxon>
        <taxon>Tracheophyta</taxon>
        <taxon>Spermatophyta</taxon>
        <taxon>Magnoliopsida</taxon>
        <taxon>eudicotyledons</taxon>
        <taxon>Gunneridae</taxon>
        <taxon>Pentapetalae</taxon>
        <taxon>rosids</taxon>
        <taxon>fabids</taxon>
        <taxon>Fabales</taxon>
        <taxon>Fabaceae</taxon>
        <taxon>Papilionoideae</taxon>
        <taxon>50 kb inversion clade</taxon>
        <taxon>NPAAA clade</taxon>
        <taxon>Hologalegina</taxon>
        <taxon>IRL clade</taxon>
        <taxon>Fabeae</taxon>
        <taxon>Vicia</taxon>
    </lineage>
</organism>
<dbReference type="EMBL" id="OX451738">
    <property type="protein sequence ID" value="CAI8603831.1"/>
    <property type="molecule type" value="Genomic_DNA"/>
</dbReference>
<gene>
    <name evidence="1" type="ORF">VFH_III104200</name>
</gene>